<keyword evidence="3 8" id="KW-0808">Transferase</keyword>
<gene>
    <name evidence="8" type="ORF">IAB16_04960</name>
</gene>
<feature type="transmembrane region" description="Helical" evidence="7">
    <location>
        <begin position="44"/>
        <end position="70"/>
    </location>
</feature>
<evidence type="ECO:0000256" key="4">
    <source>
        <dbReference type="ARBA" id="ARBA00022692"/>
    </source>
</evidence>
<evidence type="ECO:0000256" key="3">
    <source>
        <dbReference type="ARBA" id="ARBA00022679"/>
    </source>
</evidence>
<dbReference type="AlphaFoldDB" id="A0A940IDM2"/>
<evidence type="ECO:0000256" key="5">
    <source>
        <dbReference type="ARBA" id="ARBA00022989"/>
    </source>
</evidence>
<reference evidence="8" key="2">
    <citation type="journal article" date="2021" name="PeerJ">
        <title>Extensive microbial diversity within the chicken gut microbiome revealed by metagenomics and culture.</title>
        <authorList>
            <person name="Gilroy R."/>
            <person name="Ravi A."/>
            <person name="Getino M."/>
            <person name="Pursley I."/>
            <person name="Horton D.L."/>
            <person name="Alikhan N.F."/>
            <person name="Baker D."/>
            <person name="Gharbi K."/>
            <person name="Hall N."/>
            <person name="Watson M."/>
            <person name="Adriaenssens E.M."/>
            <person name="Foster-Nyarko E."/>
            <person name="Jarju S."/>
            <person name="Secka A."/>
            <person name="Antonio M."/>
            <person name="Oren A."/>
            <person name="Chaudhuri R.R."/>
            <person name="La Ragione R."/>
            <person name="Hildebrand F."/>
            <person name="Pallen M.J."/>
        </authorList>
    </citation>
    <scope>NUCLEOTIDE SEQUENCE</scope>
    <source>
        <strain evidence="8">517</strain>
    </source>
</reference>
<protein>
    <submittedName>
        <fullName evidence="8">Prolipoprotein diacylglyceryl transferase</fullName>
    </submittedName>
</protein>
<keyword evidence="5 7" id="KW-1133">Transmembrane helix</keyword>
<dbReference type="GO" id="GO:0042158">
    <property type="term" value="P:lipoprotein biosynthetic process"/>
    <property type="evidence" value="ECO:0007669"/>
    <property type="project" value="InterPro"/>
</dbReference>
<accession>A0A940IDM2</accession>
<keyword evidence="6 7" id="KW-0472">Membrane</keyword>
<feature type="transmembrane region" description="Helical" evidence="7">
    <location>
        <begin position="168"/>
        <end position="185"/>
    </location>
</feature>
<dbReference type="EMBL" id="JADINF010000125">
    <property type="protein sequence ID" value="MBO8424347.1"/>
    <property type="molecule type" value="Genomic_DNA"/>
</dbReference>
<sequence>MYPYEIGGFITLYGILVGAGVLACFIVFWCLAKKDKLESRYTDFITVDGVVTAAAGFGFAALFQSIYSYIENPEAGFGYNGLTFYGGLIGGAAVFVLLAFLFRKRYQSKMIDIVSNVPLGILIGHAFGRVGCFMAGCCYGKPTTSPIGVQFVDLETGGLTEKVIPTNLIEAVFLFIVFGILLAVYLKKAHPYNLPLYMILYGIFRFVIEYFRDDDRGEFVPGMSPSQFWSVILVIGGVILIPILGKLWAKRQAYLKEHPIVEPAERKRAARQK</sequence>
<organism evidence="8 9">
    <name type="scientific">Candidatus Stercoripulliclostridium pullicola</name>
    <dbReference type="NCBI Taxonomy" id="2840953"/>
    <lineage>
        <taxon>Bacteria</taxon>
        <taxon>Bacillati</taxon>
        <taxon>Bacillota</taxon>
        <taxon>Clostridia</taxon>
        <taxon>Eubacteriales</taxon>
        <taxon>Candidatus Stercoripulliclostridium</taxon>
    </lineage>
</organism>
<evidence type="ECO:0000256" key="2">
    <source>
        <dbReference type="ARBA" id="ARBA00022475"/>
    </source>
</evidence>
<evidence type="ECO:0000256" key="1">
    <source>
        <dbReference type="ARBA" id="ARBA00007150"/>
    </source>
</evidence>
<dbReference type="GO" id="GO:0005886">
    <property type="term" value="C:plasma membrane"/>
    <property type="evidence" value="ECO:0007669"/>
    <property type="project" value="InterPro"/>
</dbReference>
<feature type="transmembrane region" description="Helical" evidence="7">
    <location>
        <begin position="192"/>
        <end position="208"/>
    </location>
</feature>
<feature type="transmembrane region" description="Helical" evidence="7">
    <location>
        <begin position="6"/>
        <end position="32"/>
    </location>
</feature>
<evidence type="ECO:0000256" key="7">
    <source>
        <dbReference type="SAM" id="Phobius"/>
    </source>
</evidence>
<reference evidence="8" key="1">
    <citation type="submission" date="2020-10" db="EMBL/GenBank/DDBJ databases">
        <authorList>
            <person name="Gilroy R."/>
        </authorList>
    </citation>
    <scope>NUCLEOTIDE SEQUENCE</scope>
    <source>
        <strain evidence="8">517</strain>
    </source>
</reference>
<feature type="transmembrane region" description="Helical" evidence="7">
    <location>
        <begin position="228"/>
        <end position="249"/>
    </location>
</feature>
<feature type="transmembrane region" description="Helical" evidence="7">
    <location>
        <begin position="82"/>
        <end position="102"/>
    </location>
</feature>
<keyword evidence="4 7" id="KW-0812">Transmembrane</keyword>
<evidence type="ECO:0000313" key="9">
    <source>
        <dbReference type="Proteomes" id="UP000727857"/>
    </source>
</evidence>
<name>A0A940IDM2_9FIRM</name>
<feature type="transmembrane region" description="Helical" evidence="7">
    <location>
        <begin position="114"/>
        <end position="136"/>
    </location>
</feature>
<evidence type="ECO:0000256" key="6">
    <source>
        <dbReference type="ARBA" id="ARBA00023136"/>
    </source>
</evidence>
<dbReference type="PANTHER" id="PTHR30589:SF0">
    <property type="entry name" value="PHOSPHATIDYLGLYCEROL--PROLIPOPROTEIN DIACYLGLYCERYL TRANSFERASE"/>
    <property type="match status" value="1"/>
</dbReference>
<dbReference type="InterPro" id="IPR001640">
    <property type="entry name" value="Lgt"/>
</dbReference>
<proteinExistence type="inferred from homology"/>
<evidence type="ECO:0000313" key="8">
    <source>
        <dbReference type="EMBL" id="MBO8424347.1"/>
    </source>
</evidence>
<comment type="caution">
    <text evidence="8">The sequence shown here is derived from an EMBL/GenBank/DDBJ whole genome shotgun (WGS) entry which is preliminary data.</text>
</comment>
<keyword evidence="2" id="KW-1003">Cell membrane</keyword>
<dbReference type="PANTHER" id="PTHR30589">
    <property type="entry name" value="PROLIPOPROTEIN DIACYLGLYCERYL TRANSFERASE"/>
    <property type="match status" value="1"/>
</dbReference>
<dbReference type="GO" id="GO:0008961">
    <property type="term" value="F:phosphatidylglycerol-prolipoprotein diacylglyceryl transferase activity"/>
    <property type="evidence" value="ECO:0007669"/>
    <property type="project" value="InterPro"/>
</dbReference>
<dbReference type="Pfam" id="PF01790">
    <property type="entry name" value="LGT"/>
    <property type="match status" value="1"/>
</dbReference>
<comment type="similarity">
    <text evidence="1">Belongs to the Lgt family.</text>
</comment>
<dbReference type="Proteomes" id="UP000727857">
    <property type="component" value="Unassembled WGS sequence"/>
</dbReference>